<dbReference type="Pfam" id="PF04002">
    <property type="entry name" value="RadC"/>
    <property type="match status" value="1"/>
</dbReference>
<reference evidence="7 8" key="1">
    <citation type="submission" date="2014-04" db="EMBL/GenBank/DDBJ databases">
        <title>A comprehensive comparison of genomes of Erythrobacter spp. strains.</title>
        <authorList>
            <person name="Zheng Q."/>
        </authorList>
    </citation>
    <scope>NUCLEOTIDE SEQUENCE [LARGE SCALE GENOMIC DNA]</scope>
    <source>
        <strain evidence="7 8">DSM 6997</strain>
    </source>
</reference>
<gene>
    <name evidence="7" type="ORF">EH31_16040</name>
</gene>
<dbReference type="OrthoDB" id="152963at2"/>
<name>A0A074M2L7_ERYLO</name>
<evidence type="ECO:0000259" key="6">
    <source>
        <dbReference type="PROSITE" id="PS50249"/>
    </source>
</evidence>
<keyword evidence="8" id="KW-1185">Reference proteome</keyword>
<keyword evidence="5" id="KW-0482">Metalloprotease</keyword>
<protein>
    <recommendedName>
        <fullName evidence="6">MPN domain-containing protein</fullName>
    </recommendedName>
</protein>
<dbReference type="PROSITE" id="PS01302">
    <property type="entry name" value="UPF0758"/>
    <property type="match status" value="1"/>
</dbReference>
<dbReference type="AlphaFoldDB" id="A0A074M2L7"/>
<comment type="caution">
    <text evidence="7">The sequence shown here is derived from an EMBL/GenBank/DDBJ whole genome shotgun (WGS) entry which is preliminary data.</text>
</comment>
<keyword evidence="3" id="KW-0378">Hydrolase</keyword>
<dbReference type="Proteomes" id="UP000027647">
    <property type="component" value="Unassembled WGS sequence"/>
</dbReference>
<dbReference type="RefSeq" id="WP_051699338.1">
    <property type="nucleotide sequence ID" value="NZ_JMIW01000008.1"/>
</dbReference>
<evidence type="ECO:0000256" key="4">
    <source>
        <dbReference type="ARBA" id="ARBA00022833"/>
    </source>
</evidence>
<dbReference type="GO" id="GO:0008237">
    <property type="term" value="F:metallopeptidase activity"/>
    <property type="evidence" value="ECO:0007669"/>
    <property type="project" value="UniProtKB-KW"/>
</dbReference>
<keyword evidence="1" id="KW-0645">Protease</keyword>
<dbReference type="InterPro" id="IPR001405">
    <property type="entry name" value="UPF0758"/>
</dbReference>
<dbReference type="GO" id="GO:0006508">
    <property type="term" value="P:proteolysis"/>
    <property type="evidence" value="ECO:0007669"/>
    <property type="project" value="UniProtKB-KW"/>
</dbReference>
<feature type="domain" description="MPN" evidence="6">
    <location>
        <begin position="1"/>
        <end position="137"/>
    </location>
</feature>
<dbReference type="InterPro" id="IPR037518">
    <property type="entry name" value="MPN"/>
</dbReference>
<evidence type="ECO:0000256" key="2">
    <source>
        <dbReference type="ARBA" id="ARBA00022723"/>
    </source>
</evidence>
<evidence type="ECO:0000313" key="7">
    <source>
        <dbReference type="EMBL" id="KEO88666.1"/>
    </source>
</evidence>
<evidence type="ECO:0000256" key="1">
    <source>
        <dbReference type="ARBA" id="ARBA00022670"/>
    </source>
</evidence>
<dbReference type="GO" id="GO:0046872">
    <property type="term" value="F:metal ion binding"/>
    <property type="evidence" value="ECO:0007669"/>
    <property type="project" value="UniProtKB-KW"/>
</dbReference>
<evidence type="ECO:0000313" key="8">
    <source>
        <dbReference type="Proteomes" id="UP000027647"/>
    </source>
</evidence>
<evidence type="ECO:0000256" key="3">
    <source>
        <dbReference type="ARBA" id="ARBA00022801"/>
    </source>
</evidence>
<organism evidence="7 8">
    <name type="scientific">Erythrobacter longus</name>
    <dbReference type="NCBI Taxonomy" id="1044"/>
    <lineage>
        <taxon>Bacteria</taxon>
        <taxon>Pseudomonadati</taxon>
        <taxon>Pseudomonadota</taxon>
        <taxon>Alphaproteobacteria</taxon>
        <taxon>Sphingomonadales</taxon>
        <taxon>Erythrobacteraceae</taxon>
        <taxon>Erythrobacter/Porphyrobacter group</taxon>
        <taxon>Erythrobacter</taxon>
    </lineage>
</organism>
<keyword evidence="4" id="KW-0862">Zinc</keyword>
<dbReference type="EMBL" id="JMIW01000008">
    <property type="protein sequence ID" value="KEO88666.1"/>
    <property type="molecule type" value="Genomic_DNA"/>
</dbReference>
<accession>A0A074M2L7</accession>
<dbReference type="PANTHER" id="PTHR30471:SF3">
    <property type="entry name" value="UPF0758 PROTEIN YEES-RELATED"/>
    <property type="match status" value="1"/>
</dbReference>
<keyword evidence="2" id="KW-0479">Metal-binding</keyword>
<dbReference type="STRING" id="1044.EH31_16040"/>
<dbReference type="PROSITE" id="PS50249">
    <property type="entry name" value="MPN"/>
    <property type="match status" value="1"/>
</dbReference>
<dbReference type="Gene3D" id="3.40.140.10">
    <property type="entry name" value="Cytidine Deaminase, domain 2"/>
    <property type="match status" value="1"/>
</dbReference>
<evidence type="ECO:0000256" key="5">
    <source>
        <dbReference type="ARBA" id="ARBA00023049"/>
    </source>
</evidence>
<sequence>MIERQAMHEPVSHTSRDHAMIDFLRAMVIAKPFEAERFHVLFVDKKRSYLGDAPLGLGGNGRLSLRMRDLFAKALSCGADGILVAHNHPSGQCRPSSADIISTRRLESVATALDIELVDHLIFTKDAVYSMRAGAMHEFKSRKPILS</sequence>
<dbReference type="InterPro" id="IPR025657">
    <property type="entry name" value="RadC_JAB"/>
</dbReference>
<proteinExistence type="predicted"/>
<dbReference type="PANTHER" id="PTHR30471">
    <property type="entry name" value="DNA REPAIR PROTEIN RADC"/>
    <property type="match status" value="1"/>
</dbReference>
<dbReference type="eggNOG" id="COG2003">
    <property type="taxonomic scope" value="Bacteria"/>
</dbReference>
<dbReference type="InterPro" id="IPR020891">
    <property type="entry name" value="UPF0758_CS"/>
</dbReference>